<evidence type="ECO:0000256" key="7">
    <source>
        <dbReference type="ARBA" id="ARBA00022786"/>
    </source>
</evidence>
<dbReference type="PROSITE" id="PS50235">
    <property type="entry name" value="USP_3"/>
    <property type="match status" value="1"/>
</dbReference>
<evidence type="ECO:0000256" key="1">
    <source>
        <dbReference type="ARBA" id="ARBA00000707"/>
    </source>
</evidence>
<protein>
    <recommendedName>
        <fullName evidence="5">ubiquitinyl hydrolase 1</fullName>
        <ecNumber evidence="5">3.4.19.12</ecNumber>
    </recommendedName>
</protein>
<organism evidence="15 16">
    <name type="scientific">Physocladia obscura</name>
    <dbReference type="NCBI Taxonomy" id="109957"/>
    <lineage>
        <taxon>Eukaryota</taxon>
        <taxon>Fungi</taxon>
        <taxon>Fungi incertae sedis</taxon>
        <taxon>Chytridiomycota</taxon>
        <taxon>Chytridiomycota incertae sedis</taxon>
        <taxon>Chytridiomycetes</taxon>
        <taxon>Chytridiales</taxon>
        <taxon>Chytriomycetaceae</taxon>
        <taxon>Physocladia</taxon>
    </lineage>
</organism>
<dbReference type="PROSITE" id="PS00973">
    <property type="entry name" value="USP_2"/>
    <property type="match status" value="1"/>
</dbReference>
<dbReference type="AlphaFoldDB" id="A0AAD5T2R6"/>
<keyword evidence="6" id="KW-0645">Protease</keyword>
<dbReference type="GO" id="GO:0004843">
    <property type="term" value="F:cysteine-type deubiquitinase activity"/>
    <property type="evidence" value="ECO:0007669"/>
    <property type="project" value="UniProtKB-EC"/>
</dbReference>
<proteinExistence type="inferred from homology"/>
<dbReference type="Pfam" id="PF00443">
    <property type="entry name" value="UCH"/>
    <property type="match status" value="1"/>
</dbReference>
<dbReference type="GO" id="GO:0005634">
    <property type="term" value="C:nucleus"/>
    <property type="evidence" value="ECO:0007669"/>
    <property type="project" value="UniProtKB-SubCell"/>
</dbReference>
<dbReference type="GO" id="GO:0006508">
    <property type="term" value="P:proteolysis"/>
    <property type="evidence" value="ECO:0007669"/>
    <property type="project" value="UniProtKB-KW"/>
</dbReference>
<comment type="similarity">
    <text evidence="4">Belongs to the peptidase C19 family.</text>
</comment>
<dbReference type="InterPro" id="IPR028889">
    <property type="entry name" value="USP"/>
</dbReference>
<dbReference type="GO" id="GO:0003735">
    <property type="term" value="F:structural constituent of ribosome"/>
    <property type="evidence" value="ECO:0007669"/>
    <property type="project" value="InterPro"/>
</dbReference>
<evidence type="ECO:0000256" key="13">
    <source>
        <dbReference type="SAM" id="MobiDB-lite"/>
    </source>
</evidence>
<dbReference type="GO" id="GO:0005840">
    <property type="term" value="C:ribosome"/>
    <property type="evidence" value="ECO:0007669"/>
    <property type="project" value="UniProtKB-KW"/>
</dbReference>
<dbReference type="InterPro" id="IPR050164">
    <property type="entry name" value="Peptidase_C19"/>
</dbReference>
<evidence type="ECO:0000313" key="16">
    <source>
        <dbReference type="Proteomes" id="UP001211907"/>
    </source>
</evidence>
<dbReference type="Gene3D" id="3.30.1740.20">
    <property type="entry name" value="Ribosomal protein S26e"/>
    <property type="match status" value="1"/>
</dbReference>
<evidence type="ECO:0000256" key="6">
    <source>
        <dbReference type="ARBA" id="ARBA00022670"/>
    </source>
</evidence>
<evidence type="ECO:0000259" key="14">
    <source>
        <dbReference type="PROSITE" id="PS50235"/>
    </source>
</evidence>
<sequence>MQLPLSAFFDIKPSTPTLAENTAGNASPSLSITTAATAITNFVAAAANNPQSPTIKTNSDSWKASSGSSAANAVIDESIKLIFMKGKYCPITPPPYPPTLTLIESTNSSKKKGGGGASGKRKQSTSQNVASNSQVCSFAKCKSNPNCLAGFNLTKWIATGAELAFILNANRNLPSEFAEIPKSVRGPPVFPVGLKNLAATCYLNTLLQVWFHTVPFRDAVYNYQIGQSGEDADVIMKNLQITFASLQIGTKNVFDPREFVSSLKIDSGVQQDAQEFNKLFTSTLESLLSRQKIPHVKNLIPNLFEGQCAYTTRCKVCGNQSCRVESFRDIELSILSDSPSILDSLASLYKTEEHLDVENKWYCAQCNVKQEAVRSITLRKVAPVLQIQLLRFVYDVVKQTKRKVKTVVRFPEVLDMNPFLTLTDGGGGDDRGDCGGRAQEKRIAIAELVELTEGGVSDDDTGVVVGSSGEYLLTAVLMHRGTSAYSGHFIARIRDPKTTDWFEFNDEVVEKMEKVGFDVGDVDLFDDEDGVAVGGGGAGKSKKLKKFGANESNLSTNGGDHERTFTSAVAYMLIYTNKNVWEESKKLINETGPPESLLDQIRAQNRAFDSEVKAYYDREQSLRNEFNIQKKLRLDVISRWHVHSDQDPSYYVHKTSLKAWMNLGVDQAQVRLDADDFGGAAPVLDGNILDNRELLCEHNKLSHEAISLSKRISKTAGDILLAGGVSMNPPLTENNFCHECATIAIGEWRKKVPSFDKLNVTKIPLPTEETFLSDVICKHGGLTTEISARHLISEQAFEFFTLIFDDALDSLPTNLNEPCSICQVEDHNFVEEKRETRELAAVEKHTLEFLQSWRAFVRDPNHVARPKKIKTFCFKCEHDGLCFDPSDPDSKAPFKYDADMLVEGERIIKPNGSSYISYSPEVCGICKEKSTSEIKQRSPDISQMFVETVNDKKRKAPIASFFDLKSSSVPERQSKRLKEKNFIQFCVQKSKTILDLKTLIYSKWDVPPIHQRLFLKEQELVVNSVTIEELNVGIDDLFEVVLMEIKNGQFFDENDSRQKEQGFAGSNLVGFGDANNGDNGSRGDDNDVQMYNKREEWDGDLEIAKNLSLSSIPTTAWNCSACTFSNEADCETQKRRNHGRNKTGRGHVKPVRCSNCSRMVAKDKAIKRFMIRNMVEQAAVRDLAEASVYPEYTLPKLYLKTHWCVSCAIHSKVVRVRSREGRRDRAPPARFRIKDGKKVAPAAAKA</sequence>
<feature type="compositionally biased region" description="Basic residues" evidence="13">
    <location>
        <begin position="109"/>
        <end position="123"/>
    </location>
</feature>
<dbReference type="Proteomes" id="UP001211907">
    <property type="component" value="Unassembled WGS sequence"/>
</dbReference>
<evidence type="ECO:0000256" key="12">
    <source>
        <dbReference type="ARBA" id="ARBA00023274"/>
    </source>
</evidence>
<feature type="compositionally biased region" description="Basic and acidic residues" evidence="13">
    <location>
        <begin position="1220"/>
        <end position="1238"/>
    </location>
</feature>
<evidence type="ECO:0000256" key="9">
    <source>
        <dbReference type="ARBA" id="ARBA00022807"/>
    </source>
</evidence>
<feature type="region of interest" description="Disordered" evidence="13">
    <location>
        <begin position="1220"/>
        <end position="1246"/>
    </location>
</feature>
<dbReference type="GO" id="GO:0016579">
    <property type="term" value="P:protein deubiquitination"/>
    <property type="evidence" value="ECO:0007669"/>
    <property type="project" value="InterPro"/>
</dbReference>
<name>A0AAD5T2R6_9FUNG</name>
<dbReference type="EC" id="3.4.19.12" evidence="5"/>
<evidence type="ECO:0000313" key="15">
    <source>
        <dbReference type="EMBL" id="KAJ3125574.1"/>
    </source>
</evidence>
<dbReference type="GO" id="GO:0006412">
    <property type="term" value="P:translation"/>
    <property type="evidence" value="ECO:0007669"/>
    <property type="project" value="InterPro"/>
</dbReference>
<reference evidence="15" key="1">
    <citation type="submission" date="2020-05" db="EMBL/GenBank/DDBJ databases">
        <title>Phylogenomic resolution of chytrid fungi.</title>
        <authorList>
            <person name="Stajich J.E."/>
            <person name="Amses K."/>
            <person name="Simmons R."/>
            <person name="Seto K."/>
            <person name="Myers J."/>
            <person name="Bonds A."/>
            <person name="Quandt C.A."/>
            <person name="Barry K."/>
            <person name="Liu P."/>
            <person name="Grigoriev I."/>
            <person name="Longcore J.E."/>
            <person name="James T.Y."/>
        </authorList>
    </citation>
    <scope>NUCLEOTIDE SEQUENCE</scope>
    <source>
        <strain evidence="15">JEL0513</strain>
    </source>
</reference>
<dbReference type="Gene3D" id="3.10.20.90">
    <property type="entry name" value="Phosphatidylinositol 3-kinase Catalytic Subunit, Chain A, domain 1"/>
    <property type="match status" value="1"/>
</dbReference>
<keyword evidence="16" id="KW-1185">Reference proteome</keyword>
<keyword evidence="9" id="KW-0788">Thiol protease</keyword>
<dbReference type="GO" id="GO:0005829">
    <property type="term" value="C:cytosol"/>
    <property type="evidence" value="ECO:0007669"/>
    <property type="project" value="TreeGrafter"/>
</dbReference>
<evidence type="ECO:0000256" key="2">
    <source>
        <dbReference type="ARBA" id="ARBA00004123"/>
    </source>
</evidence>
<dbReference type="GO" id="GO:1990904">
    <property type="term" value="C:ribonucleoprotein complex"/>
    <property type="evidence" value="ECO:0007669"/>
    <property type="project" value="UniProtKB-KW"/>
</dbReference>
<dbReference type="EMBL" id="JADGJH010000602">
    <property type="protein sequence ID" value="KAJ3125574.1"/>
    <property type="molecule type" value="Genomic_DNA"/>
</dbReference>
<evidence type="ECO:0000256" key="10">
    <source>
        <dbReference type="ARBA" id="ARBA00022980"/>
    </source>
</evidence>
<dbReference type="InterPro" id="IPR018200">
    <property type="entry name" value="USP_CS"/>
</dbReference>
<comment type="similarity">
    <text evidence="3">Belongs to the eukaryotic ribosomal protein eS26 family.</text>
</comment>
<dbReference type="Pfam" id="PF01283">
    <property type="entry name" value="Ribosomal_S26e"/>
    <property type="match status" value="1"/>
</dbReference>
<keyword evidence="8" id="KW-0378">Hydrolase</keyword>
<evidence type="ECO:0000256" key="11">
    <source>
        <dbReference type="ARBA" id="ARBA00023242"/>
    </source>
</evidence>
<comment type="subcellular location">
    <subcellularLocation>
        <location evidence="2">Nucleus</location>
    </subcellularLocation>
</comment>
<comment type="catalytic activity">
    <reaction evidence="1">
        <text>Thiol-dependent hydrolysis of ester, thioester, amide, peptide and isopeptide bonds formed by the C-terminal Gly of ubiquitin (a 76-residue protein attached to proteins as an intracellular targeting signal).</text>
        <dbReference type="EC" id="3.4.19.12"/>
    </reaction>
</comment>
<dbReference type="InterPro" id="IPR000892">
    <property type="entry name" value="Ribosomal_eS26"/>
</dbReference>
<feature type="region of interest" description="Disordered" evidence="13">
    <location>
        <begin position="100"/>
        <end position="126"/>
    </location>
</feature>
<keyword evidence="7" id="KW-0833">Ubl conjugation pathway</keyword>
<dbReference type="PANTHER" id="PTHR24006:SF722">
    <property type="entry name" value="UBIQUITIN CARBOXYL-TERMINAL HYDROLASE 48"/>
    <property type="match status" value="1"/>
</dbReference>
<dbReference type="SUPFAM" id="SSF54236">
    <property type="entry name" value="Ubiquitin-like"/>
    <property type="match status" value="1"/>
</dbReference>
<evidence type="ECO:0000256" key="4">
    <source>
        <dbReference type="ARBA" id="ARBA00009085"/>
    </source>
</evidence>
<dbReference type="InterPro" id="IPR038765">
    <property type="entry name" value="Papain-like_cys_pep_sf"/>
</dbReference>
<evidence type="ECO:0000256" key="8">
    <source>
        <dbReference type="ARBA" id="ARBA00022801"/>
    </source>
</evidence>
<dbReference type="PANTHER" id="PTHR24006">
    <property type="entry name" value="UBIQUITIN CARBOXYL-TERMINAL HYDROLASE"/>
    <property type="match status" value="1"/>
</dbReference>
<accession>A0AAD5T2R6</accession>
<keyword evidence="12" id="KW-0687">Ribonucleoprotein</keyword>
<feature type="domain" description="USP" evidence="14">
    <location>
        <begin position="192"/>
        <end position="528"/>
    </location>
</feature>
<evidence type="ECO:0000256" key="3">
    <source>
        <dbReference type="ARBA" id="ARBA00008596"/>
    </source>
</evidence>
<gene>
    <name evidence="15" type="ORF">HK100_010731</name>
</gene>
<dbReference type="SUPFAM" id="SSF54001">
    <property type="entry name" value="Cysteine proteinases"/>
    <property type="match status" value="1"/>
</dbReference>
<dbReference type="InterPro" id="IPR029071">
    <property type="entry name" value="Ubiquitin-like_domsf"/>
</dbReference>
<dbReference type="InterPro" id="IPR001394">
    <property type="entry name" value="Peptidase_C19_UCH"/>
</dbReference>
<evidence type="ECO:0000256" key="5">
    <source>
        <dbReference type="ARBA" id="ARBA00012759"/>
    </source>
</evidence>
<dbReference type="InterPro" id="IPR038551">
    <property type="entry name" value="Ribosomal_eS26_sf"/>
</dbReference>
<keyword evidence="10" id="KW-0689">Ribosomal protein</keyword>
<dbReference type="FunFam" id="3.30.1740.20:FF:000001">
    <property type="entry name" value="40S ribosomal protein S26"/>
    <property type="match status" value="1"/>
</dbReference>
<comment type="caution">
    <text evidence="15">The sequence shown here is derived from an EMBL/GenBank/DDBJ whole genome shotgun (WGS) entry which is preliminary data.</text>
</comment>
<dbReference type="Gene3D" id="3.90.70.10">
    <property type="entry name" value="Cysteine proteinases"/>
    <property type="match status" value="1"/>
</dbReference>
<keyword evidence="11" id="KW-0539">Nucleus</keyword>